<feature type="transmembrane region" description="Helical" evidence="2">
    <location>
        <begin position="197"/>
        <end position="220"/>
    </location>
</feature>
<dbReference type="SUPFAM" id="SSF103473">
    <property type="entry name" value="MFS general substrate transporter"/>
    <property type="match status" value="1"/>
</dbReference>
<keyword evidence="2" id="KW-0472">Membrane</keyword>
<feature type="transmembrane region" description="Helical" evidence="2">
    <location>
        <begin position="297"/>
        <end position="321"/>
    </location>
</feature>
<keyword evidence="1" id="KW-0813">Transport</keyword>
<protein>
    <submittedName>
        <fullName evidence="3">MFS transporter</fullName>
    </submittedName>
</protein>
<accession>A0ABW4J612</accession>
<feature type="transmembrane region" description="Helical" evidence="2">
    <location>
        <begin position="257"/>
        <end position="277"/>
    </location>
</feature>
<keyword evidence="4" id="KW-1185">Reference proteome</keyword>
<sequence length="501" mass="55590">MKTKEKKVYPNDFKSLMGFTLPNLSYAFTGVVFGLFFQYITDYSGIDEAMGVSGFAVAFGTAFLVVSRIVDAVDDPLQAWIMDRGKEKKFGKYRFFTLFSQAFMLVGITGLFFIPHFVKANVILLWGWVLLSYIIMEVGSAFNGLMPILQKATTDFPTRSKIMTWMRMCMIIGAVPASLAVPIATMLNAHINNMGRSVQITVLFFMIIAVSISLLGIKLLHEPFFQKKDTKEEETALNFKDLKLMVKTNKALWVHNFAYVIGTASFGLMSGMMIYYLKWQYTADLSTGVVDNTKYAAIYGVSSVISLGLGFVAPILANLFVKKIGKVDRAARLLMLTASIFYFLMFVLIRLGVLANLPIVYVVLNALAGIPISMATIPFLLLNVEVADFTEYKTGKNMTATTTSVNKFLEKTVGALTGAATGFVLILAGYSVNAQTGAYAGDLSKIPGMISNFELFVTVIPAILCLCCWAIYRFMYPITPEIRAEMKKTLEEKHDVTTENE</sequence>
<feature type="transmembrane region" description="Helical" evidence="2">
    <location>
        <begin position="52"/>
        <end position="73"/>
    </location>
</feature>
<dbReference type="PANTHER" id="PTHR11328">
    <property type="entry name" value="MAJOR FACILITATOR SUPERFAMILY DOMAIN-CONTAINING PROTEIN"/>
    <property type="match status" value="1"/>
</dbReference>
<keyword evidence="1" id="KW-0762">Sugar transport</keyword>
<feature type="transmembrane region" description="Helical" evidence="2">
    <location>
        <begin position="359"/>
        <end position="382"/>
    </location>
</feature>
<dbReference type="Pfam" id="PF13347">
    <property type="entry name" value="MFS_2"/>
    <property type="match status" value="1"/>
</dbReference>
<gene>
    <name evidence="3" type="ORF">ACFQ5M_06785</name>
</gene>
<dbReference type="InterPro" id="IPR039672">
    <property type="entry name" value="MFS_2"/>
</dbReference>
<evidence type="ECO:0000313" key="4">
    <source>
        <dbReference type="Proteomes" id="UP001597267"/>
    </source>
</evidence>
<dbReference type="RefSeq" id="WP_125713859.1">
    <property type="nucleotide sequence ID" value="NZ_JBHTOP010000022.1"/>
</dbReference>
<comment type="caution">
    <text evidence="3">The sequence shown here is derived from an EMBL/GenBank/DDBJ whole genome shotgun (WGS) entry which is preliminary data.</text>
</comment>
<feature type="transmembrane region" description="Helical" evidence="2">
    <location>
        <begin position="453"/>
        <end position="472"/>
    </location>
</feature>
<dbReference type="InterPro" id="IPR036259">
    <property type="entry name" value="MFS_trans_sf"/>
</dbReference>
<keyword evidence="2" id="KW-0812">Transmembrane</keyword>
<proteinExistence type="predicted"/>
<evidence type="ECO:0000256" key="2">
    <source>
        <dbReference type="SAM" id="Phobius"/>
    </source>
</evidence>
<dbReference type="PANTHER" id="PTHR11328:SF24">
    <property type="entry name" value="MAJOR FACILITATOR SUPERFAMILY (MFS) PROFILE DOMAIN-CONTAINING PROTEIN"/>
    <property type="match status" value="1"/>
</dbReference>
<dbReference type="EMBL" id="JBHTOP010000022">
    <property type="protein sequence ID" value="MFD1671791.1"/>
    <property type="molecule type" value="Genomic_DNA"/>
</dbReference>
<reference evidence="4" key="1">
    <citation type="journal article" date="2019" name="Int. J. Syst. Evol. Microbiol.">
        <title>The Global Catalogue of Microorganisms (GCM) 10K type strain sequencing project: providing services to taxonomists for standard genome sequencing and annotation.</title>
        <authorList>
            <consortium name="The Broad Institute Genomics Platform"/>
            <consortium name="The Broad Institute Genome Sequencing Center for Infectious Disease"/>
            <person name="Wu L."/>
            <person name="Ma J."/>
        </authorList>
    </citation>
    <scope>NUCLEOTIDE SEQUENCE [LARGE SCALE GENOMIC DNA]</scope>
    <source>
        <strain evidence="4">CCM 8896</strain>
    </source>
</reference>
<feature type="transmembrane region" description="Helical" evidence="2">
    <location>
        <begin position="21"/>
        <end position="40"/>
    </location>
</feature>
<dbReference type="Proteomes" id="UP001597267">
    <property type="component" value="Unassembled WGS sequence"/>
</dbReference>
<evidence type="ECO:0000313" key="3">
    <source>
        <dbReference type="EMBL" id="MFD1671791.1"/>
    </source>
</evidence>
<feature type="transmembrane region" description="Helical" evidence="2">
    <location>
        <begin position="126"/>
        <end position="149"/>
    </location>
</feature>
<organism evidence="3 4">
    <name type="scientific">Agrilactobacillus yilanensis</name>
    <dbReference type="NCBI Taxonomy" id="2485997"/>
    <lineage>
        <taxon>Bacteria</taxon>
        <taxon>Bacillati</taxon>
        <taxon>Bacillota</taxon>
        <taxon>Bacilli</taxon>
        <taxon>Lactobacillales</taxon>
        <taxon>Lactobacillaceae</taxon>
        <taxon>Agrilactobacillus</taxon>
    </lineage>
</organism>
<feature type="transmembrane region" description="Helical" evidence="2">
    <location>
        <begin position="93"/>
        <end position="114"/>
    </location>
</feature>
<keyword evidence="2" id="KW-1133">Transmembrane helix</keyword>
<name>A0ABW4J612_9LACO</name>
<feature type="transmembrane region" description="Helical" evidence="2">
    <location>
        <begin position="170"/>
        <end position="191"/>
    </location>
</feature>
<evidence type="ECO:0000256" key="1">
    <source>
        <dbReference type="ARBA" id="ARBA00022597"/>
    </source>
</evidence>
<feature type="transmembrane region" description="Helical" evidence="2">
    <location>
        <begin position="333"/>
        <end position="353"/>
    </location>
</feature>
<feature type="transmembrane region" description="Helical" evidence="2">
    <location>
        <begin position="413"/>
        <end position="433"/>
    </location>
</feature>